<name>A0AAC9U0W7_9GAMM</name>
<keyword evidence="1" id="KW-0812">Transmembrane</keyword>
<gene>
    <name evidence="2" type="ORF">CFF01_11760</name>
</gene>
<organism evidence="2 3">
    <name type="scientific">Shewanella marisflavi</name>
    <dbReference type="NCBI Taxonomy" id="260364"/>
    <lineage>
        <taxon>Bacteria</taxon>
        <taxon>Pseudomonadati</taxon>
        <taxon>Pseudomonadota</taxon>
        <taxon>Gammaproteobacteria</taxon>
        <taxon>Alteromonadales</taxon>
        <taxon>Shewanellaceae</taxon>
        <taxon>Shewanella</taxon>
    </lineage>
</organism>
<dbReference type="KEGG" id="smav:CFF01_11760"/>
<dbReference type="AlphaFoldDB" id="A0AAC9U0W7"/>
<accession>A0AAC9U0W7</accession>
<evidence type="ECO:0000313" key="2">
    <source>
        <dbReference type="EMBL" id="ASJ97204.1"/>
    </source>
</evidence>
<feature type="transmembrane region" description="Helical" evidence="1">
    <location>
        <begin position="80"/>
        <end position="101"/>
    </location>
</feature>
<protein>
    <recommendedName>
        <fullName evidence="4">DUF3137 domain-containing protein</fullName>
    </recommendedName>
</protein>
<reference evidence="2 3" key="1">
    <citation type="submission" date="2017-06" db="EMBL/GenBank/DDBJ databases">
        <title>Complete genome sequence of Shewanella marisflavi EP1 associated with anaerobic 2,4-dinitrotoluene reduction and salt tolerance.</title>
        <authorList>
            <person name="Huang J."/>
        </authorList>
    </citation>
    <scope>NUCLEOTIDE SEQUENCE [LARGE SCALE GENOMIC DNA]</scope>
    <source>
        <strain evidence="2 3">EP1</strain>
    </source>
</reference>
<evidence type="ECO:0008006" key="4">
    <source>
        <dbReference type="Google" id="ProtNLM"/>
    </source>
</evidence>
<dbReference type="Proteomes" id="UP000198233">
    <property type="component" value="Chromosome"/>
</dbReference>
<evidence type="ECO:0000313" key="3">
    <source>
        <dbReference type="Proteomes" id="UP000198233"/>
    </source>
</evidence>
<feature type="transmembrane region" description="Helical" evidence="1">
    <location>
        <begin position="55"/>
        <end position="74"/>
    </location>
</feature>
<dbReference type="RefSeq" id="WP_088904909.1">
    <property type="nucleotide sequence ID" value="NZ_CP022272.1"/>
</dbReference>
<dbReference type="InterPro" id="IPR021484">
    <property type="entry name" value="DUF3137"/>
</dbReference>
<keyword evidence="1" id="KW-0472">Membrane</keyword>
<proteinExistence type="predicted"/>
<dbReference type="Pfam" id="PF11335">
    <property type="entry name" value="DUF3137"/>
    <property type="match status" value="1"/>
</dbReference>
<sequence length="338" mass="39203">MNPMEFDVPEKDKLSFSQYYKRNIAPKCASYEKMRLDAVKRYNERAKIAKPLGQLVIPLFLVGFAVMYYSLAVLDDGQLFTISLLGTMTVFAMIAGVYVWACGEVTKLSGDIFSELYPILIRYFGKEFKLNPPNLPELETYKDYGILPKYDRGYFKDSFKGKYQGIKFLLRELGLDVKDSTNNDNQTRYKNIFNGILIEFDISKRFSGITLISKDRGMFGNKLDAFKSDLSRVRLEDVNFEREFEVYSSDQVEARYLLNTATMERLLSIGRFYNSELEACFKDGKLLLKIASSHDYFQSKLDIQKELSFQEDIEQLFKELEEIFALINTLKLNQYTGL</sequence>
<keyword evidence="1" id="KW-1133">Transmembrane helix</keyword>
<evidence type="ECO:0000256" key="1">
    <source>
        <dbReference type="SAM" id="Phobius"/>
    </source>
</evidence>
<dbReference type="EMBL" id="CP022272">
    <property type="protein sequence ID" value="ASJ97204.1"/>
    <property type="molecule type" value="Genomic_DNA"/>
</dbReference>